<dbReference type="Gene3D" id="1.10.1660.10">
    <property type="match status" value="1"/>
</dbReference>
<evidence type="ECO:0000256" key="1">
    <source>
        <dbReference type="ARBA" id="ARBA00023125"/>
    </source>
</evidence>
<protein>
    <recommendedName>
        <fullName evidence="3">HTH merR-type domain-containing protein</fullName>
    </recommendedName>
</protein>
<sequence length="154" mass="16838">MRVSALSIAEASAVTGLTADTLRYYERDGLMLWPVDRSPSGHRRYGDRDIDWITMLTRLRATGMPIRDLRRYADLVRAGEGNEAERLELLERHRGQVLARLAEVTEHLDAVDHKIGIYVDCLASGASSAASDKADTPDASARDVTAGAGRTVTA</sequence>
<name>A0ABP8LCD9_9MICO</name>
<dbReference type="PROSITE" id="PS00552">
    <property type="entry name" value="HTH_MERR_1"/>
    <property type="match status" value="1"/>
</dbReference>
<dbReference type="SMART" id="SM00422">
    <property type="entry name" value="HTH_MERR"/>
    <property type="match status" value="1"/>
</dbReference>
<feature type="region of interest" description="Disordered" evidence="2">
    <location>
        <begin position="129"/>
        <end position="154"/>
    </location>
</feature>
<dbReference type="InterPro" id="IPR047057">
    <property type="entry name" value="MerR_fam"/>
</dbReference>
<dbReference type="SUPFAM" id="SSF46955">
    <property type="entry name" value="Putative DNA-binding domain"/>
    <property type="match status" value="1"/>
</dbReference>
<keyword evidence="5" id="KW-1185">Reference proteome</keyword>
<dbReference type="PANTHER" id="PTHR30204">
    <property type="entry name" value="REDOX-CYCLING DRUG-SENSING TRANSCRIPTIONAL ACTIVATOR SOXR"/>
    <property type="match status" value="1"/>
</dbReference>
<evidence type="ECO:0000259" key="3">
    <source>
        <dbReference type="PROSITE" id="PS50937"/>
    </source>
</evidence>
<dbReference type="CDD" id="cd01109">
    <property type="entry name" value="HTH_YyaN"/>
    <property type="match status" value="1"/>
</dbReference>
<proteinExistence type="predicted"/>
<accession>A0ABP8LCD9</accession>
<evidence type="ECO:0000256" key="2">
    <source>
        <dbReference type="SAM" id="MobiDB-lite"/>
    </source>
</evidence>
<organism evidence="4 5">
    <name type="scientific">Georgenia halophila</name>
    <dbReference type="NCBI Taxonomy" id="620889"/>
    <lineage>
        <taxon>Bacteria</taxon>
        <taxon>Bacillati</taxon>
        <taxon>Actinomycetota</taxon>
        <taxon>Actinomycetes</taxon>
        <taxon>Micrococcales</taxon>
        <taxon>Bogoriellaceae</taxon>
        <taxon>Georgenia</taxon>
    </lineage>
</organism>
<gene>
    <name evidence="4" type="ORF">GCM10023169_24900</name>
</gene>
<dbReference type="Pfam" id="PF13411">
    <property type="entry name" value="MerR_1"/>
    <property type="match status" value="1"/>
</dbReference>
<evidence type="ECO:0000313" key="4">
    <source>
        <dbReference type="EMBL" id="GAA4426291.1"/>
    </source>
</evidence>
<feature type="domain" description="HTH merR-type" evidence="3">
    <location>
        <begin position="5"/>
        <end position="75"/>
    </location>
</feature>
<evidence type="ECO:0000313" key="5">
    <source>
        <dbReference type="Proteomes" id="UP001500622"/>
    </source>
</evidence>
<dbReference type="PANTHER" id="PTHR30204:SF98">
    <property type="entry name" value="HTH-TYPE TRANSCRIPTIONAL REGULATOR ADHR"/>
    <property type="match status" value="1"/>
</dbReference>
<dbReference type="Proteomes" id="UP001500622">
    <property type="component" value="Unassembled WGS sequence"/>
</dbReference>
<keyword evidence="1" id="KW-0238">DNA-binding</keyword>
<dbReference type="EMBL" id="BAABGN010000011">
    <property type="protein sequence ID" value="GAA4426291.1"/>
    <property type="molecule type" value="Genomic_DNA"/>
</dbReference>
<reference evidence="5" key="1">
    <citation type="journal article" date="2019" name="Int. J. Syst. Evol. Microbiol.">
        <title>The Global Catalogue of Microorganisms (GCM) 10K type strain sequencing project: providing services to taxonomists for standard genome sequencing and annotation.</title>
        <authorList>
            <consortium name="The Broad Institute Genomics Platform"/>
            <consortium name="The Broad Institute Genome Sequencing Center for Infectious Disease"/>
            <person name="Wu L."/>
            <person name="Ma J."/>
        </authorList>
    </citation>
    <scope>NUCLEOTIDE SEQUENCE [LARGE SCALE GENOMIC DNA]</scope>
    <source>
        <strain evidence="5">JCM 17810</strain>
    </source>
</reference>
<dbReference type="PROSITE" id="PS50937">
    <property type="entry name" value="HTH_MERR_2"/>
    <property type="match status" value="1"/>
</dbReference>
<comment type="caution">
    <text evidence="4">The sequence shown here is derived from an EMBL/GenBank/DDBJ whole genome shotgun (WGS) entry which is preliminary data.</text>
</comment>
<dbReference type="InterPro" id="IPR000551">
    <property type="entry name" value="MerR-type_HTH_dom"/>
</dbReference>
<dbReference type="InterPro" id="IPR009061">
    <property type="entry name" value="DNA-bd_dom_put_sf"/>
</dbReference>